<dbReference type="PANTHER" id="PTHR43293">
    <property type="entry name" value="ACETATE COA-TRANSFERASE YDIF"/>
    <property type="match status" value="1"/>
</dbReference>
<organism evidence="3">
    <name type="scientific">bioreactor metagenome</name>
    <dbReference type="NCBI Taxonomy" id="1076179"/>
    <lineage>
        <taxon>unclassified sequences</taxon>
        <taxon>metagenomes</taxon>
        <taxon>ecological metagenomes</taxon>
    </lineage>
</organism>
<keyword evidence="2 3" id="KW-0808">Transferase</keyword>
<dbReference type="InterPro" id="IPR004163">
    <property type="entry name" value="CoA_transf_BS"/>
</dbReference>
<sequence length="575" mass="62109">MFCERSPKFFKTYTPQRLHSSCAAVAFLLALNLLYLFDRKEVLLSRSGKNRNKFGERSRDNLNKVKTAQQAVQMIKDGSTVAFGGFVGCGHPEEISIAIEKTFLAEGRPRNLKLVYAAGQGDGKERGLNHLGHEGLVSMVVGGHWGLAPKLGKLAIENKIKAYNIPQGVVSHLYRDIAAKKIGVITHVGLKTFVDPRVEGGRLNSCTTEDIVKVVEIEGQEKLLYKYFPIDVAIIRATYADEKGNLSMEKEAVTLEALSIAQAAKNSGGIVIVQVEGVVRAGSLDARKVKIPGIYVDAIVVASPENHMQTFAEQYNPAYSGETKVPLNALAPLPLDERKIIARRAAMALIPNAAVNLGIGVPEGVAAVANEEGIGDSMTLTVEAGPVGGVPAGGQSFGASTNAECVLDQAYQFDFYDGGGLDLAYLGLAQCDERGNINVSKFGPKIAGCGGFINITQNAKQVVFCGTFTAGGLEIEASDGQLKILKEGKTPKFIQQVEQITFSGDYARENDLPTLYITERAVFQLTKEGLTLIEIAPGIDLEQDILAHMEFRPIIKEPKLMDARIFRAEPMNLKG</sequence>
<reference evidence="3" key="1">
    <citation type="submission" date="2019-08" db="EMBL/GenBank/DDBJ databases">
        <authorList>
            <person name="Kucharzyk K."/>
            <person name="Murdoch R.W."/>
            <person name="Higgins S."/>
            <person name="Loffler F."/>
        </authorList>
    </citation>
    <scope>NUCLEOTIDE SEQUENCE</scope>
</reference>
<dbReference type="Gene3D" id="3.40.1080.10">
    <property type="entry name" value="Glutaconate Coenzyme A-transferase"/>
    <property type="match status" value="2"/>
</dbReference>
<proteinExistence type="inferred from homology"/>
<comment type="similarity">
    <text evidence="1">Belongs to the 3-oxoacid CoA-transferase family.</text>
</comment>
<dbReference type="SMART" id="SM00882">
    <property type="entry name" value="CoA_trans"/>
    <property type="match status" value="1"/>
</dbReference>
<comment type="caution">
    <text evidence="3">The sequence shown here is derived from an EMBL/GenBank/DDBJ whole genome shotgun (WGS) entry which is preliminary data.</text>
</comment>
<dbReference type="EC" id="2.8.3.23" evidence="3"/>
<dbReference type="PROSITE" id="PS01273">
    <property type="entry name" value="COA_TRANSF_1"/>
    <property type="match status" value="1"/>
</dbReference>
<dbReference type="GO" id="GO:0008410">
    <property type="term" value="F:CoA-transferase activity"/>
    <property type="evidence" value="ECO:0007669"/>
    <property type="project" value="InterPro"/>
</dbReference>
<dbReference type="AlphaFoldDB" id="A0A644Z7H2"/>
<dbReference type="InterPro" id="IPR037171">
    <property type="entry name" value="NagB/RpiA_transferase-like"/>
</dbReference>
<evidence type="ECO:0000313" key="3">
    <source>
        <dbReference type="EMBL" id="MPM36228.1"/>
    </source>
</evidence>
<dbReference type="GO" id="GO:0046952">
    <property type="term" value="P:ketone body catabolic process"/>
    <property type="evidence" value="ECO:0007669"/>
    <property type="project" value="InterPro"/>
</dbReference>
<dbReference type="InterPro" id="IPR004165">
    <property type="entry name" value="CoA_trans_fam_I"/>
</dbReference>
<evidence type="ECO:0000256" key="2">
    <source>
        <dbReference type="ARBA" id="ARBA00022679"/>
    </source>
</evidence>
<dbReference type="SUPFAM" id="SSF100950">
    <property type="entry name" value="NagB/RpiA/CoA transferase-like"/>
    <property type="match status" value="2"/>
</dbReference>
<evidence type="ECO:0000256" key="1">
    <source>
        <dbReference type="ARBA" id="ARBA00007154"/>
    </source>
</evidence>
<name>A0A644Z7H2_9ZZZZ</name>
<dbReference type="InterPro" id="IPR014388">
    <property type="entry name" value="3-oxoacid_CoA-transferase"/>
</dbReference>
<dbReference type="EMBL" id="VSSQ01007540">
    <property type="protein sequence ID" value="MPM36228.1"/>
    <property type="molecule type" value="Genomic_DNA"/>
</dbReference>
<dbReference type="PANTHER" id="PTHR43293:SF1">
    <property type="entry name" value="ACETATE COA-TRANSFERASE YDIF"/>
    <property type="match status" value="1"/>
</dbReference>
<gene>
    <name evidence="3" type="primary">carA_35</name>
    <name evidence="3" type="ORF">SDC9_82823</name>
</gene>
<accession>A0A644Z7H2</accession>
<dbReference type="PIRSF" id="PIRSF000858">
    <property type="entry name" value="SCOT-t"/>
    <property type="match status" value="1"/>
</dbReference>
<dbReference type="Pfam" id="PF01144">
    <property type="entry name" value="CoA_trans"/>
    <property type="match status" value="1"/>
</dbReference>
<protein>
    <submittedName>
        <fullName evidence="3">Caffeate CoA-transferase</fullName>
        <ecNumber evidence="3">2.8.3.23</ecNumber>
    </submittedName>
</protein>